<keyword evidence="2" id="KW-1133">Transmembrane helix</keyword>
<keyword evidence="2" id="KW-0812">Transmembrane</keyword>
<evidence type="ECO:0000256" key="1">
    <source>
        <dbReference type="SAM" id="MobiDB-lite"/>
    </source>
</evidence>
<keyword evidence="4" id="KW-1185">Reference proteome</keyword>
<feature type="transmembrane region" description="Helical" evidence="2">
    <location>
        <begin position="21"/>
        <end position="43"/>
    </location>
</feature>
<keyword evidence="2" id="KW-0472">Membrane</keyword>
<feature type="region of interest" description="Disordered" evidence="1">
    <location>
        <begin position="1"/>
        <end position="21"/>
    </location>
</feature>
<comment type="caution">
    <text evidence="3">The sequence shown here is derived from an EMBL/GenBank/DDBJ whole genome shotgun (WGS) entry which is preliminary data.</text>
</comment>
<feature type="compositionally biased region" description="Basic residues" evidence="1">
    <location>
        <begin position="9"/>
        <end position="20"/>
    </location>
</feature>
<evidence type="ECO:0000256" key="2">
    <source>
        <dbReference type="SAM" id="Phobius"/>
    </source>
</evidence>
<reference evidence="3 4" key="1">
    <citation type="submission" date="2018-05" db="EMBL/GenBank/DDBJ databases">
        <title>Genomic Encyclopedia of Type Strains, Phase IV (KMG-IV): sequencing the most valuable type-strain genomes for metagenomic binning, comparative biology and taxonomic classification.</title>
        <authorList>
            <person name="Goeker M."/>
        </authorList>
    </citation>
    <scope>NUCLEOTIDE SEQUENCE [LARGE SCALE GENOMIC DNA]</scope>
    <source>
        <strain evidence="3 4">DSM 14263</strain>
    </source>
</reference>
<accession>A0A316IHN7</accession>
<gene>
    <name evidence="3" type="ORF">C7456_107146</name>
</gene>
<evidence type="ECO:0000313" key="3">
    <source>
        <dbReference type="EMBL" id="PWK86755.1"/>
    </source>
</evidence>
<proteinExistence type="predicted"/>
<evidence type="ECO:0000313" key="4">
    <source>
        <dbReference type="Proteomes" id="UP000245812"/>
    </source>
</evidence>
<protein>
    <submittedName>
        <fullName evidence="3">Uncharacterized protein</fullName>
    </submittedName>
</protein>
<dbReference type="EMBL" id="QGHC01000007">
    <property type="protein sequence ID" value="PWK86755.1"/>
    <property type="molecule type" value="Genomic_DNA"/>
</dbReference>
<dbReference type="Proteomes" id="UP000245812">
    <property type="component" value="Unassembled WGS sequence"/>
</dbReference>
<dbReference type="AlphaFoldDB" id="A0A316IHN7"/>
<sequence length="74" mass="7951">MAAMGDGRHGRRRRGARHGQRGGALVEYAVVAGCLVLILLVPVPPGDKSAISELLDKLREAYTSFVYALSASWI</sequence>
<organism evidence="3 4">
    <name type="scientific">Fulvimonas soli</name>
    <dbReference type="NCBI Taxonomy" id="155197"/>
    <lineage>
        <taxon>Bacteria</taxon>
        <taxon>Pseudomonadati</taxon>
        <taxon>Pseudomonadota</taxon>
        <taxon>Gammaproteobacteria</taxon>
        <taxon>Lysobacterales</taxon>
        <taxon>Rhodanobacteraceae</taxon>
        <taxon>Fulvimonas</taxon>
    </lineage>
</organism>
<name>A0A316IHN7_9GAMM</name>